<sequence length="63" mass="6457">MSETDDSGYGESPDTSDGPTSSNMVDGVPGEDRSDGGESDVTLTTDEDAQRDDSVVRGGNEAS</sequence>
<dbReference type="AlphaFoldDB" id="A0A6P0GHW0"/>
<proteinExistence type="predicted"/>
<dbReference type="Proteomes" id="UP000471126">
    <property type="component" value="Unassembled WGS sequence"/>
</dbReference>
<evidence type="ECO:0000313" key="2">
    <source>
        <dbReference type="EMBL" id="NEM06761.1"/>
    </source>
</evidence>
<accession>A0A6P0GHW0</accession>
<organism evidence="2 3">
    <name type="scientific">Geodermatophilus normandii</name>
    <dbReference type="NCBI Taxonomy" id="1137989"/>
    <lineage>
        <taxon>Bacteria</taxon>
        <taxon>Bacillati</taxon>
        <taxon>Actinomycetota</taxon>
        <taxon>Actinomycetes</taxon>
        <taxon>Geodermatophilales</taxon>
        <taxon>Geodermatophilaceae</taxon>
        <taxon>Geodermatophilus</taxon>
    </lineage>
</organism>
<reference evidence="2 3" key="1">
    <citation type="submission" date="2019-12" db="EMBL/GenBank/DDBJ databases">
        <title>WGS of CPCC 203550 I12A-02606.</title>
        <authorList>
            <person name="Jiang Z."/>
        </authorList>
    </citation>
    <scope>NUCLEOTIDE SEQUENCE [LARGE SCALE GENOMIC DNA]</scope>
    <source>
        <strain evidence="2 3">I12A-02606</strain>
    </source>
</reference>
<evidence type="ECO:0000313" key="3">
    <source>
        <dbReference type="Proteomes" id="UP000471126"/>
    </source>
</evidence>
<comment type="caution">
    <text evidence="2">The sequence shown here is derived from an EMBL/GenBank/DDBJ whole genome shotgun (WGS) entry which is preliminary data.</text>
</comment>
<feature type="compositionally biased region" description="Polar residues" evidence="1">
    <location>
        <begin position="13"/>
        <end position="24"/>
    </location>
</feature>
<dbReference type="RefSeq" id="WP_163476895.1">
    <property type="nucleotide sequence ID" value="NZ_JAAGWE010000019.1"/>
</dbReference>
<dbReference type="EMBL" id="JAAGWE010000019">
    <property type="protein sequence ID" value="NEM06761.1"/>
    <property type="molecule type" value="Genomic_DNA"/>
</dbReference>
<feature type="region of interest" description="Disordered" evidence="1">
    <location>
        <begin position="1"/>
        <end position="63"/>
    </location>
</feature>
<name>A0A6P0GHW0_9ACTN</name>
<gene>
    <name evidence="2" type="ORF">GCU54_12145</name>
</gene>
<protein>
    <submittedName>
        <fullName evidence="2">Uncharacterized protein</fullName>
    </submittedName>
</protein>
<evidence type="ECO:0000256" key="1">
    <source>
        <dbReference type="SAM" id="MobiDB-lite"/>
    </source>
</evidence>